<sequence>MSDNGVDLDLELEAEDYEESGPMTPMDLACQGSSCGGACMLPACFMKPRP</sequence>
<gene>
    <name evidence="1" type="ORF">SAMN06297387_103237</name>
</gene>
<dbReference type="Proteomes" id="UP000219072">
    <property type="component" value="Unassembled WGS sequence"/>
</dbReference>
<dbReference type="EMBL" id="OCNE01000003">
    <property type="protein sequence ID" value="SOD61574.1"/>
    <property type="molecule type" value="Genomic_DNA"/>
</dbReference>
<dbReference type="AlphaFoldDB" id="A0A286DSN7"/>
<evidence type="ECO:0000313" key="2">
    <source>
        <dbReference type="Proteomes" id="UP000219072"/>
    </source>
</evidence>
<reference evidence="1 2" key="1">
    <citation type="submission" date="2017-09" db="EMBL/GenBank/DDBJ databases">
        <authorList>
            <person name="Ehlers B."/>
            <person name="Leendertz F.H."/>
        </authorList>
    </citation>
    <scope>NUCLEOTIDE SEQUENCE [LARGE SCALE GENOMIC DNA]</scope>
    <source>
        <strain evidence="1 2">CGMCC 4.7095</strain>
    </source>
</reference>
<accession>A0A286DSN7</accession>
<keyword evidence="2" id="KW-1185">Reference proteome</keyword>
<proteinExistence type="predicted"/>
<dbReference type="RefSeq" id="WP_170970453.1">
    <property type="nucleotide sequence ID" value="NZ_OCNE01000003.1"/>
</dbReference>
<evidence type="ECO:0000313" key="1">
    <source>
        <dbReference type="EMBL" id="SOD61574.1"/>
    </source>
</evidence>
<name>A0A286DSN7_9ACTN</name>
<organism evidence="1 2">
    <name type="scientific">Streptomyces zhaozhouensis</name>
    <dbReference type="NCBI Taxonomy" id="1300267"/>
    <lineage>
        <taxon>Bacteria</taxon>
        <taxon>Bacillati</taxon>
        <taxon>Actinomycetota</taxon>
        <taxon>Actinomycetes</taxon>
        <taxon>Kitasatosporales</taxon>
        <taxon>Streptomycetaceae</taxon>
        <taxon>Streptomyces</taxon>
    </lineage>
</organism>
<protein>
    <submittedName>
        <fullName evidence="1">Uncharacterized protein</fullName>
    </submittedName>
</protein>